<dbReference type="AlphaFoldDB" id="M4ZVK2"/>
<keyword evidence="2" id="KW-1185">Reference proteome</keyword>
<dbReference type="RefSeq" id="WP_015667476.1">
    <property type="nucleotide sequence ID" value="NC_020453.1"/>
</dbReference>
<name>M4ZVK2_9BRAD</name>
<evidence type="ECO:0008006" key="3">
    <source>
        <dbReference type="Google" id="ProtNLM"/>
    </source>
</evidence>
<dbReference type="eggNOG" id="ENOG5032YMU">
    <property type="taxonomic scope" value="Bacteria"/>
</dbReference>
<dbReference type="Proteomes" id="UP000011841">
    <property type="component" value="Chromosome"/>
</dbReference>
<accession>M4ZVK2</accession>
<dbReference type="KEGG" id="aol:S58_43850"/>
<evidence type="ECO:0000313" key="2">
    <source>
        <dbReference type="Proteomes" id="UP000011841"/>
    </source>
</evidence>
<organism evidence="1 2">
    <name type="scientific">Bradyrhizobium oligotrophicum S58</name>
    <dbReference type="NCBI Taxonomy" id="1245469"/>
    <lineage>
        <taxon>Bacteria</taxon>
        <taxon>Pseudomonadati</taxon>
        <taxon>Pseudomonadota</taxon>
        <taxon>Alphaproteobacteria</taxon>
        <taxon>Hyphomicrobiales</taxon>
        <taxon>Nitrobacteraceae</taxon>
        <taxon>Bradyrhizobium</taxon>
    </lineage>
</organism>
<sequence length="216" mass="24187">MPSTDAAAITPVDATMVRIMDRGEIREIDYDGAMTRHVGSLWWGTAVGYRAMQAAAEALSIDGLWSRDNLYVVGAHPGPGVRDAIDHVTGVVGRDRYRVVLEADCGMKCNSSMKFEWWVSDGRRTASVKLRKDFVPRAFYELSDRLGTAAETKQDKRQFEIFKVTLSTRIWAAPLARNFNVEVVDRPLAPGELPAEVLRDDYWSDLETRHPEGVSV</sequence>
<dbReference type="GeneID" id="301818175"/>
<dbReference type="EMBL" id="AP012603">
    <property type="protein sequence ID" value="BAM90370.1"/>
    <property type="molecule type" value="Genomic_DNA"/>
</dbReference>
<proteinExistence type="predicted"/>
<dbReference type="HOGENOM" id="CLU_1275668_0_0_5"/>
<evidence type="ECO:0000313" key="1">
    <source>
        <dbReference type="EMBL" id="BAM90370.1"/>
    </source>
</evidence>
<dbReference type="OrthoDB" id="1680380at2"/>
<dbReference type="PATRIC" id="fig|1245469.3.peg.4490"/>
<dbReference type="STRING" id="1245469.S58_43850"/>
<gene>
    <name evidence="1" type="ORF">S58_43850</name>
</gene>
<protein>
    <recommendedName>
        <fullName evidence="3">Formylmethanofuran dehydrogenase subunit E domain-containing protein</fullName>
    </recommendedName>
</protein>
<reference evidence="1 2" key="1">
    <citation type="journal article" date="2013" name="Appl. Environ. Microbiol.">
        <title>Genome analysis suggests that the soil oligotrophic bacterium Agromonas oligotrophica (Bradyrhizobium oligotrophicum) is a nitrogen-fixing symbiont of Aeschynomene indica.</title>
        <authorList>
            <person name="Okubo T."/>
            <person name="Fukushima S."/>
            <person name="Itakura M."/>
            <person name="Oshima K."/>
            <person name="Longtonglang A."/>
            <person name="Teaumroong N."/>
            <person name="Mitsui H."/>
            <person name="Hattori M."/>
            <person name="Hattori R."/>
            <person name="Hattori T."/>
            <person name="Minamisawa K."/>
        </authorList>
    </citation>
    <scope>NUCLEOTIDE SEQUENCE [LARGE SCALE GENOMIC DNA]</scope>
    <source>
        <strain evidence="1 2">S58</strain>
    </source>
</reference>